<dbReference type="PANTHER" id="PTHR22901:SF0">
    <property type="entry name" value="SIALATE O-ACETYLESTERASE"/>
    <property type="match status" value="1"/>
</dbReference>
<dbReference type="HOGENOM" id="CLU_015150_2_0_10"/>
<dbReference type="AlphaFoldDB" id="I0KDZ4"/>
<reference evidence="3 4" key="1">
    <citation type="journal article" date="2012" name="J. Bacteriol.">
        <title>Genome Sequence of Fibrella aestuarina BUZ 2T, a Filamentous Marine Bacterium.</title>
        <authorList>
            <person name="Filippini M."/>
            <person name="Qi W."/>
            <person name="Blom J."/>
            <person name="Goesmann A."/>
            <person name="Smits T.H."/>
            <person name="Bagheri H.C."/>
        </authorList>
    </citation>
    <scope>NUCLEOTIDE SEQUENCE [LARGE SCALE GENOMIC DNA]</scope>
    <source>
        <strain evidence="4">BUZ 2T</strain>
    </source>
</reference>
<sequence>MARIFSDHVVLQRQQAIPVWGWAKPRETVKVTLAGQTQQTKADANGKWMVRFTPLEAGGPHTLVATAKSGNAQATDVLIGEVWLCSGQSNMEWPVRQANNFAAEKKNANFPTIRHFRVEHELALTPQTDLKTGDWKVASSETVGDFTAVGFFFARELAQKLNVPIGLMHSSWGGSQVEGWISKEGMLSNDELRPTVQNLPTNWAAADSLVDLKLRKQLQVPVNLTPADEANYLKPDYTFAGWRKTDPIGQWEWKDMRGFTGRGYMARLVDIPEEMVGTQTTLALAENDSPNQLYINGKLVAEGTMQGVRKFTIPANTWQAGQNRIVLKLGNMVNPSWYGPGLKGSATDLYVEDGLQRISLGSDWFIMPAFAEKHEYKRFMNNVAISIYNAMIAPLEPMAMRGVLWYQGETNAGRSYQYRQSFPLLINDWRQKFGQTMSFYFAQLSSYGPSQSSNQGSGWAELREAQTMTLSLPKTGMAVITDIGNPKDIHPTNKQDVGHRLALNALKLDYGQTVNYSSPMYDKVTFDGNKAIVRFKHADVGLTAHDKYGYVKGFEIAGDDKVFYYAQATISGNTVVVSHPKVAKPASVRYAWSDSPDEANLFSIDGLPANPFRTDDWPGVTQKVRFD</sequence>
<organism evidence="3 4">
    <name type="scientific">Fibrella aestuarina BUZ 2</name>
    <dbReference type="NCBI Taxonomy" id="1166018"/>
    <lineage>
        <taxon>Bacteria</taxon>
        <taxon>Pseudomonadati</taxon>
        <taxon>Bacteroidota</taxon>
        <taxon>Cytophagia</taxon>
        <taxon>Cytophagales</taxon>
        <taxon>Spirosomataceae</taxon>
        <taxon>Fibrella</taxon>
    </lineage>
</organism>
<accession>I0KDZ4</accession>
<feature type="domain" description="Sialate O-acetylesterase" evidence="2">
    <location>
        <begin position="81"/>
        <end position="184"/>
    </location>
</feature>
<gene>
    <name evidence="3" type="ORF">FAES_4348</name>
</gene>
<dbReference type="InterPro" id="IPR039329">
    <property type="entry name" value="SIAE"/>
</dbReference>
<feature type="domain" description="Sialate O-acetylesterase" evidence="2">
    <location>
        <begin position="386"/>
        <end position="505"/>
    </location>
</feature>
<evidence type="ECO:0000256" key="1">
    <source>
        <dbReference type="ARBA" id="ARBA00022801"/>
    </source>
</evidence>
<dbReference type="EC" id="3.1.1.53" evidence="3"/>
<dbReference type="InterPro" id="IPR005181">
    <property type="entry name" value="SASA"/>
</dbReference>
<dbReference type="GO" id="GO:0005975">
    <property type="term" value="P:carbohydrate metabolic process"/>
    <property type="evidence" value="ECO:0007669"/>
    <property type="project" value="TreeGrafter"/>
</dbReference>
<dbReference type="Pfam" id="PF03629">
    <property type="entry name" value="SASA"/>
    <property type="match status" value="2"/>
</dbReference>
<dbReference type="PANTHER" id="PTHR22901">
    <property type="entry name" value="SIALATE O-ACETYLESTERASE"/>
    <property type="match status" value="1"/>
</dbReference>
<dbReference type="Gene3D" id="3.40.50.1110">
    <property type="entry name" value="SGNH hydrolase"/>
    <property type="match status" value="1"/>
</dbReference>
<dbReference type="InterPro" id="IPR036514">
    <property type="entry name" value="SGNH_hydro_sf"/>
</dbReference>
<dbReference type="Gene3D" id="2.60.120.260">
    <property type="entry name" value="Galactose-binding domain-like"/>
    <property type="match status" value="1"/>
</dbReference>
<evidence type="ECO:0000313" key="3">
    <source>
        <dbReference type="EMBL" id="CCH02347.1"/>
    </source>
</evidence>
<dbReference type="SUPFAM" id="SSF49785">
    <property type="entry name" value="Galactose-binding domain-like"/>
    <property type="match status" value="1"/>
</dbReference>
<dbReference type="InterPro" id="IPR013783">
    <property type="entry name" value="Ig-like_fold"/>
</dbReference>
<dbReference type="SUPFAM" id="SSF52266">
    <property type="entry name" value="SGNH hydrolase"/>
    <property type="match status" value="1"/>
</dbReference>
<protein>
    <submittedName>
        <fullName evidence="3">Sialate O-acetylesterase</fullName>
        <ecNumber evidence="3">3.1.1.53</ecNumber>
    </submittedName>
</protein>
<evidence type="ECO:0000313" key="4">
    <source>
        <dbReference type="Proteomes" id="UP000011058"/>
    </source>
</evidence>
<dbReference type="PATRIC" id="fig|1166018.3.peg.1305"/>
<dbReference type="Proteomes" id="UP000011058">
    <property type="component" value="Chromosome"/>
</dbReference>
<dbReference type="KEGG" id="fae:FAES_4348"/>
<evidence type="ECO:0000259" key="2">
    <source>
        <dbReference type="Pfam" id="PF03629"/>
    </source>
</evidence>
<dbReference type="GO" id="GO:0001681">
    <property type="term" value="F:sialate O-acetylesterase activity"/>
    <property type="evidence" value="ECO:0007669"/>
    <property type="project" value="UniProtKB-EC"/>
</dbReference>
<proteinExistence type="predicted"/>
<dbReference type="InterPro" id="IPR008979">
    <property type="entry name" value="Galactose-bd-like_sf"/>
</dbReference>
<dbReference type="EMBL" id="HE796683">
    <property type="protein sequence ID" value="CCH02347.1"/>
    <property type="molecule type" value="Genomic_DNA"/>
</dbReference>
<keyword evidence="1 3" id="KW-0378">Hydrolase</keyword>
<name>I0KDZ4_9BACT</name>
<dbReference type="STRING" id="1166018.FAES_4348"/>
<dbReference type="Gene3D" id="2.60.40.10">
    <property type="entry name" value="Immunoglobulins"/>
    <property type="match status" value="1"/>
</dbReference>
<keyword evidence="4" id="KW-1185">Reference proteome</keyword>
<dbReference type="eggNOG" id="COG3250">
    <property type="taxonomic scope" value="Bacteria"/>
</dbReference>